<dbReference type="KEGG" id="mpad:KEF85_11855"/>
<reference evidence="1" key="1">
    <citation type="submission" date="2021-04" db="EMBL/GenBank/DDBJ databases">
        <title>Draft genome sequence data of methanotrophic Methylovulum sp. strain S1L and Methylomonas sp. strain S2AM isolated from boreal lake water columns.</title>
        <authorList>
            <person name="Rissanen A.J."/>
            <person name="Mangayil R."/>
            <person name="Svenning M.M."/>
            <person name="Khanongnuch R."/>
        </authorList>
    </citation>
    <scope>NUCLEOTIDE SEQUENCE</scope>
    <source>
        <strain evidence="1">S2AM</strain>
    </source>
</reference>
<keyword evidence="2" id="KW-1185">Reference proteome</keyword>
<organism evidence="1 2">
    <name type="scientific">Methylomonas paludis</name>
    <dbReference type="NCBI Taxonomy" id="1173101"/>
    <lineage>
        <taxon>Bacteria</taxon>
        <taxon>Pseudomonadati</taxon>
        <taxon>Pseudomonadota</taxon>
        <taxon>Gammaproteobacteria</taxon>
        <taxon>Methylococcales</taxon>
        <taxon>Methylococcaceae</taxon>
        <taxon>Methylomonas</taxon>
    </lineage>
</organism>
<accession>A0A975MME8</accession>
<evidence type="ECO:0000313" key="1">
    <source>
        <dbReference type="EMBL" id="QWF70044.1"/>
    </source>
</evidence>
<dbReference type="RefSeq" id="WP_215580832.1">
    <property type="nucleotide sequence ID" value="NZ_CP073754.1"/>
</dbReference>
<evidence type="ECO:0000313" key="2">
    <source>
        <dbReference type="Proteomes" id="UP000676649"/>
    </source>
</evidence>
<dbReference type="EMBL" id="CP073754">
    <property type="protein sequence ID" value="QWF70044.1"/>
    <property type="molecule type" value="Genomic_DNA"/>
</dbReference>
<dbReference type="Proteomes" id="UP000676649">
    <property type="component" value="Chromosome"/>
</dbReference>
<sequence>MSIYILRIVLFISIAFNSFSVQSNFNVSDIKQPKFSDIDGCIITLKTKLITSKFSWMFRDAAECFDYFAVSYAQKPSSQETLDNLFVLGDLILNNSKNGLWWVENDGNVGDPNVNRFVLAPMLDGLYFLNQSGIQSEKLEQFKIVLKKSIDFQVSAYKKDINWDWGAKAGGTYPNQDLYFSLITALAAKIYEEPTYMVISQTMLAKVKTSLLPDGGFHYIGNENESPIYHALNTIILGRYYTITDDMEALEIIKKTVNYWPLVMTAQGIAETWSDIWLKQGWLPIEAGALAIVTAVTGDARNNWLLGQVIRNNNIDQSILSSLYAAPYFKKLPLQEQSLPLEYVWQDANIRGIHGRKDDWYFGFTQGRGLRNSFVGGLISSNTNSMAGIFRGAQVAIKVNSDDKKQLFLSDVSDQSSMAYVSDFGGALCTDYVLHSNLISGLTDYKSLDSASHWHVTQLWQAEKTGMLGAMVLNTDTPGSAEEIAFKFLFGPEQIYQLNSDTWVSGELKIKIFSQFASPEIKVLPTNAIFPAPSTNKWYGLQLLKSSVNATVDDKFVVVVWVGPLANDPPVRVEYFLDKNGVGADWQDGHKAMIFYNQASSPKIYNLPFSGIDKITGISEKSNFITEYPVIDHNLSFTLNNNECIMFNNRLKH</sequence>
<name>A0A975MME8_9GAMM</name>
<gene>
    <name evidence="1" type="ORF">KEF85_11855</name>
</gene>
<proteinExistence type="predicted"/>
<protein>
    <submittedName>
        <fullName evidence="1">Uncharacterized protein</fullName>
    </submittedName>
</protein>
<dbReference type="AlphaFoldDB" id="A0A975MME8"/>